<keyword evidence="2 7" id="KW-0493">Microtubule</keyword>
<evidence type="ECO:0000256" key="7">
    <source>
        <dbReference type="RuleBase" id="RU000394"/>
    </source>
</evidence>
<accession>A0A383VYM2</accession>
<dbReference type="InterPro" id="IPR027640">
    <property type="entry name" value="Kinesin-like_fam"/>
</dbReference>
<sequence>MDGQVTRRESRIPKLPPAATGRPLAEKSNVMERKRRGAPLDGIPEAKRAVRGVSASSAAAAAPTAADAAAKPEESWEDIAERTGMSVEDLLTKKLTFKKGTLPAKKLEEMGPMIKELKALGWHVLQGKGKADMDAKQWEQDAAEKQQRIAELEAELSKLQQELQQQINSHEAAMKQAEARAVQLQQQLAEAESRVAAGGEEVAGLQKQLEGVQAELEKTAASLAEKEAKVKEMEDVVRQSQAYASTLQAYNTSLQGDVQMEKGRRDELAREKDALQGQVAELGGMVKSQERLLELEKEQCKKLREEREGALRDLAVLRCDVEAGRSERERLAAELKEAREELDKYKDAGGKSEETLEAVKHSKATLEAQLTSQRSLINAMRQELGSAKEQHALAESLANSRESQVKELQAQLQGLQASLADAERRVYESELIRRKLHNTIQELKGNIRVFARVRPPSSSEMSADGGSGALATEFPNSGELLGRGLDITVPGSLTGQAPQRHSFAFDKVFGPAAGQGAVFEEISELIQSALDGHKVCIFAYGQTGSGKTYTMFGNDDNRGIIPRAMAQVFESSRSLGKQGWRFAMQASMLEIYNEDYKDLLARKKLPDGRSHKVVHDTNGGTSVSDLTLIDVNTPQDVEELLSRAMEKRSVGCTQLNEQSSRSHAVFTLRIEGTNDSSKLKVSGVLNLIDLAGSERVKESGATGQRLKEAQAINKSLSALGDVIVSLANKESHIPYRNSKLTWLLQPCLGGDAKTLMFVNISPTSDFAPESLCSLRFAAKVNACEIGVARRNVRTT</sequence>
<evidence type="ECO:0000256" key="9">
    <source>
        <dbReference type="SAM" id="MobiDB-lite"/>
    </source>
</evidence>
<dbReference type="GO" id="GO:0003777">
    <property type="term" value="F:microtubule motor activity"/>
    <property type="evidence" value="ECO:0007669"/>
    <property type="project" value="InterPro"/>
</dbReference>
<evidence type="ECO:0000256" key="4">
    <source>
        <dbReference type="ARBA" id="ARBA00022840"/>
    </source>
</evidence>
<dbReference type="SMART" id="SM00129">
    <property type="entry name" value="KISc"/>
    <property type="match status" value="1"/>
</dbReference>
<keyword evidence="12" id="KW-1185">Reference proteome</keyword>
<dbReference type="InterPro" id="IPR027417">
    <property type="entry name" value="P-loop_NTPase"/>
</dbReference>
<keyword evidence="8" id="KW-0175">Coiled coil</keyword>
<dbReference type="GO" id="GO:0007018">
    <property type="term" value="P:microtubule-based movement"/>
    <property type="evidence" value="ECO:0007669"/>
    <property type="project" value="InterPro"/>
</dbReference>
<evidence type="ECO:0000256" key="3">
    <source>
        <dbReference type="ARBA" id="ARBA00022741"/>
    </source>
</evidence>
<dbReference type="GO" id="GO:0008017">
    <property type="term" value="F:microtubule binding"/>
    <property type="evidence" value="ECO:0007669"/>
    <property type="project" value="InterPro"/>
</dbReference>
<evidence type="ECO:0000256" key="1">
    <source>
        <dbReference type="ARBA" id="ARBA00010899"/>
    </source>
</evidence>
<evidence type="ECO:0000256" key="8">
    <source>
        <dbReference type="SAM" id="Coils"/>
    </source>
</evidence>
<dbReference type="PANTHER" id="PTHR47972">
    <property type="entry name" value="KINESIN-LIKE PROTEIN KLP-3"/>
    <property type="match status" value="1"/>
</dbReference>
<dbReference type="PANTHER" id="PTHR47972:SF45">
    <property type="entry name" value="PROTEIN CLARET SEGREGATIONAL"/>
    <property type="match status" value="1"/>
</dbReference>
<feature type="domain" description="Kinesin motor" evidence="10">
    <location>
        <begin position="446"/>
        <end position="783"/>
    </location>
</feature>
<organism evidence="11 12">
    <name type="scientific">Tetradesmus obliquus</name>
    <name type="common">Green alga</name>
    <name type="synonym">Acutodesmus obliquus</name>
    <dbReference type="NCBI Taxonomy" id="3088"/>
    <lineage>
        <taxon>Eukaryota</taxon>
        <taxon>Viridiplantae</taxon>
        <taxon>Chlorophyta</taxon>
        <taxon>core chlorophytes</taxon>
        <taxon>Chlorophyceae</taxon>
        <taxon>CS clade</taxon>
        <taxon>Sphaeropleales</taxon>
        <taxon>Scenedesmaceae</taxon>
        <taxon>Tetradesmus</taxon>
    </lineage>
</organism>
<feature type="region of interest" description="Disordered" evidence="9">
    <location>
        <begin position="1"/>
        <end position="75"/>
    </location>
</feature>
<gene>
    <name evidence="11" type="ORF">BQ4739_LOCUS10534</name>
</gene>
<dbReference type="EMBL" id="FNXT01000985">
    <property type="protein sequence ID" value="SZX70311.1"/>
    <property type="molecule type" value="Genomic_DNA"/>
</dbReference>
<dbReference type="PROSITE" id="PS00411">
    <property type="entry name" value="KINESIN_MOTOR_1"/>
    <property type="match status" value="1"/>
</dbReference>
<reference evidence="11 12" key="1">
    <citation type="submission" date="2016-10" db="EMBL/GenBank/DDBJ databases">
        <authorList>
            <person name="Cai Z."/>
        </authorList>
    </citation>
    <scope>NUCLEOTIDE SEQUENCE [LARGE SCALE GENOMIC DNA]</scope>
</reference>
<feature type="binding site" evidence="6">
    <location>
        <begin position="541"/>
        <end position="548"/>
    </location>
    <ligand>
        <name>ATP</name>
        <dbReference type="ChEBI" id="CHEBI:30616"/>
    </ligand>
</feature>
<dbReference type="GO" id="GO:0005874">
    <property type="term" value="C:microtubule"/>
    <property type="evidence" value="ECO:0007669"/>
    <property type="project" value="UniProtKB-KW"/>
</dbReference>
<dbReference type="GO" id="GO:0005524">
    <property type="term" value="F:ATP binding"/>
    <property type="evidence" value="ECO:0007669"/>
    <property type="project" value="UniProtKB-UniRule"/>
</dbReference>
<evidence type="ECO:0000256" key="6">
    <source>
        <dbReference type="PROSITE-ProRule" id="PRU00283"/>
    </source>
</evidence>
<dbReference type="Gene3D" id="1.10.287.1490">
    <property type="match status" value="1"/>
</dbReference>
<dbReference type="SUPFAM" id="SSF57997">
    <property type="entry name" value="Tropomyosin"/>
    <property type="match status" value="1"/>
</dbReference>
<dbReference type="InterPro" id="IPR019821">
    <property type="entry name" value="Kinesin_motor_CS"/>
</dbReference>
<evidence type="ECO:0000313" key="12">
    <source>
        <dbReference type="Proteomes" id="UP000256970"/>
    </source>
</evidence>
<evidence type="ECO:0000256" key="5">
    <source>
        <dbReference type="ARBA" id="ARBA00023175"/>
    </source>
</evidence>
<dbReference type="PROSITE" id="PS50067">
    <property type="entry name" value="KINESIN_MOTOR_2"/>
    <property type="match status" value="1"/>
</dbReference>
<comment type="similarity">
    <text evidence="1">Belongs to the TRAFAC class myosin-kinesin ATPase superfamily. Kinesin family. KIN-14 subfamily.</text>
</comment>
<dbReference type="PRINTS" id="PR00380">
    <property type="entry name" value="KINESINHEAVY"/>
</dbReference>
<proteinExistence type="inferred from homology"/>
<dbReference type="InterPro" id="IPR036961">
    <property type="entry name" value="Kinesin_motor_dom_sf"/>
</dbReference>
<keyword evidence="5 6" id="KW-0505">Motor protein</keyword>
<name>A0A383VYM2_TETOB</name>
<dbReference type="STRING" id="3088.A0A383VYM2"/>
<feature type="compositionally biased region" description="Low complexity" evidence="9">
    <location>
        <begin position="54"/>
        <end position="69"/>
    </location>
</feature>
<dbReference type="Pfam" id="PF00225">
    <property type="entry name" value="Kinesin"/>
    <property type="match status" value="1"/>
</dbReference>
<feature type="coiled-coil region" evidence="8">
    <location>
        <begin position="135"/>
        <end position="425"/>
    </location>
</feature>
<evidence type="ECO:0000313" key="11">
    <source>
        <dbReference type="EMBL" id="SZX70311.1"/>
    </source>
</evidence>
<evidence type="ECO:0000259" key="10">
    <source>
        <dbReference type="PROSITE" id="PS50067"/>
    </source>
</evidence>
<dbReference type="Proteomes" id="UP000256970">
    <property type="component" value="Unassembled WGS sequence"/>
</dbReference>
<dbReference type="AlphaFoldDB" id="A0A383VYM2"/>
<dbReference type="Gene3D" id="3.40.850.10">
    <property type="entry name" value="Kinesin motor domain"/>
    <property type="match status" value="1"/>
</dbReference>
<dbReference type="InterPro" id="IPR001752">
    <property type="entry name" value="Kinesin_motor_dom"/>
</dbReference>
<keyword evidence="4 6" id="KW-0067">ATP-binding</keyword>
<protein>
    <recommendedName>
        <fullName evidence="7">Kinesin-like protein</fullName>
    </recommendedName>
</protein>
<dbReference type="FunFam" id="3.40.850.10:FF:000113">
    <property type="entry name" value="Kinesin-like protein"/>
    <property type="match status" value="1"/>
</dbReference>
<dbReference type="SUPFAM" id="SSF52540">
    <property type="entry name" value="P-loop containing nucleoside triphosphate hydrolases"/>
    <property type="match status" value="1"/>
</dbReference>
<evidence type="ECO:0000256" key="2">
    <source>
        <dbReference type="ARBA" id="ARBA00022701"/>
    </source>
</evidence>
<dbReference type="CDD" id="cd01366">
    <property type="entry name" value="KISc_C_terminal"/>
    <property type="match status" value="1"/>
</dbReference>
<keyword evidence="3 6" id="KW-0547">Nucleotide-binding</keyword>
<feature type="compositionally biased region" description="Basic and acidic residues" evidence="9">
    <location>
        <begin position="1"/>
        <end position="12"/>
    </location>
</feature>